<keyword evidence="3" id="KW-1185">Reference proteome</keyword>
<dbReference type="EMBL" id="BMRE01000010">
    <property type="protein sequence ID" value="GGU36282.1"/>
    <property type="molecule type" value="Genomic_DNA"/>
</dbReference>
<keyword evidence="1" id="KW-0812">Transmembrane</keyword>
<name>A0ABQ2UJE6_9PSEU</name>
<evidence type="ECO:0000256" key="1">
    <source>
        <dbReference type="SAM" id="Phobius"/>
    </source>
</evidence>
<evidence type="ECO:0000313" key="3">
    <source>
        <dbReference type="Proteomes" id="UP000649573"/>
    </source>
</evidence>
<feature type="transmembrane region" description="Helical" evidence="1">
    <location>
        <begin position="239"/>
        <end position="258"/>
    </location>
</feature>
<proteinExistence type="predicted"/>
<dbReference type="Proteomes" id="UP000649573">
    <property type="component" value="Unassembled WGS sequence"/>
</dbReference>
<gene>
    <name evidence="2" type="ORF">GCM10010178_30700</name>
</gene>
<sequence>MSGPDLGDGPGMMLRVRMLIWTPLNAAELQQAMHSGNVGPAALVPVQSGTVLLPPPATKLSEAAYMANRVRKIAGGAALAVWNDAAAFLYLFTTSIGRASMWGSREAVLELSAQAKQSGPIGRFFDRTTAGLVNLREKEKWQLDAIDKLTALYPAAGRKAPLERIRDFSNADQAIPDFFRAAGLPEVAQVAELTEQGRADGVLQPLEPPRAQMWPLAAFLPLMVLTALATVLLNIPPVVYYGIGAALVALLATVLVVLRRRLVRRKPINTVLPVIPVTQGAVPTD</sequence>
<protein>
    <recommendedName>
        <fullName evidence="4">TIGR04222 domain-containing protein</fullName>
    </recommendedName>
</protein>
<keyword evidence="1" id="KW-1133">Transmembrane helix</keyword>
<evidence type="ECO:0008006" key="4">
    <source>
        <dbReference type="Google" id="ProtNLM"/>
    </source>
</evidence>
<reference evidence="3" key="1">
    <citation type="journal article" date="2019" name="Int. J. Syst. Evol. Microbiol.">
        <title>The Global Catalogue of Microorganisms (GCM) 10K type strain sequencing project: providing services to taxonomists for standard genome sequencing and annotation.</title>
        <authorList>
            <consortium name="The Broad Institute Genomics Platform"/>
            <consortium name="The Broad Institute Genome Sequencing Center for Infectious Disease"/>
            <person name="Wu L."/>
            <person name="Ma J."/>
        </authorList>
    </citation>
    <scope>NUCLEOTIDE SEQUENCE [LARGE SCALE GENOMIC DNA]</scope>
    <source>
        <strain evidence="3">JCM 3296</strain>
    </source>
</reference>
<accession>A0ABQ2UJE6</accession>
<keyword evidence="1" id="KW-0472">Membrane</keyword>
<feature type="transmembrane region" description="Helical" evidence="1">
    <location>
        <begin position="213"/>
        <end position="233"/>
    </location>
</feature>
<evidence type="ECO:0000313" key="2">
    <source>
        <dbReference type="EMBL" id="GGU36282.1"/>
    </source>
</evidence>
<organism evidence="2 3">
    <name type="scientific">Lentzea flava</name>
    <dbReference type="NCBI Taxonomy" id="103732"/>
    <lineage>
        <taxon>Bacteria</taxon>
        <taxon>Bacillati</taxon>
        <taxon>Actinomycetota</taxon>
        <taxon>Actinomycetes</taxon>
        <taxon>Pseudonocardiales</taxon>
        <taxon>Pseudonocardiaceae</taxon>
        <taxon>Lentzea</taxon>
    </lineage>
</organism>
<comment type="caution">
    <text evidence="2">The sequence shown here is derived from an EMBL/GenBank/DDBJ whole genome shotgun (WGS) entry which is preliminary data.</text>
</comment>